<accession>A0A0E9NNF5</accession>
<feature type="compositionally biased region" description="Basic and acidic residues" evidence="4">
    <location>
        <begin position="65"/>
        <end position="75"/>
    </location>
</feature>
<keyword evidence="7" id="KW-1185">Reference proteome</keyword>
<dbReference type="ESTHER" id="9asco-a0a0e9nnf5">
    <property type="family name" value="Fungal_carboxylesterase_lipase"/>
</dbReference>
<evidence type="ECO:0000313" key="6">
    <source>
        <dbReference type="EMBL" id="GAO51231.1"/>
    </source>
</evidence>
<dbReference type="SUPFAM" id="SSF53474">
    <property type="entry name" value="alpha/beta-Hydrolases"/>
    <property type="match status" value="1"/>
</dbReference>
<dbReference type="AlphaFoldDB" id="A0A0E9NNF5"/>
<dbReference type="InterPro" id="IPR019826">
    <property type="entry name" value="Carboxylesterase_B_AS"/>
</dbReference>
<dbReference type="InterPro" id="IPR002018">
    <property type="entry name" value="CarbesteraseB"/>
</dbReference>
<dbReference type="EMBL" id="BACD03000043">
    <property type="protein sequence ID" value="GAO51231.1"/>
    <property type="molecule type" value="Genomic_DNA"/>
</dbReference>
<sequence length="524" mass="58645">MSQSPSLRTRLGTFTGVELSPRLHQYRAIPYGRVPRRFARSVPLDEKDYARKEDRTKFGPSSVQPREKVKNDAKSNHLPTEGLPDDWEQSEACLHMTITKPVELTSEGKLPVVVFIHGGAFFVGAGDRPYYNHHHFCEKALDADKPLIFVAINYRLGALGFWAFPEAEDLVPPNNGLHDQKLALRWVKANIADFGGDPENVTVMGQSAGGTSISLCNISDEKEKLWRRSITLSGSIVTMPTLSRDDHSQNFRDQAKELGFDAKLPAKELAEKIIGADVDKIRELGWVGAPCEDSEHVPYVPSIYAQKKRSTVDWLEEQVVGSCTYDGGISYMITSEGDRKDHAKHFIDIVNDGLASLTKLLELYDIKEGMSDDDALECICQFESDIGFLQSSIAQADGAPDKTFFHIFNVGNPFDGPLKGKTTHTLDIVLLLGAFNHLIPDNLKSSVDEYRKKLLAHVYGEQPWDGYDQGKIMVVEDDGCKVKNRAEAVGERIQKLVEIAKEEGGEHGYDKLWKTCRKWLMSYE</sequence>
<protein>
    <recommendedName>
        <fullName evidence="3">Carboxylic ester hydrolase</fullName>
        <ecNumber evidence="3">3.1.1.-</ecNumber>
    </recommendedName>
</protein>
<comment type="caution">
    <text evidence="6">The sequence shown here is derived from an EMBL/GenBank/DDBJ whole genome shotgun (WGS) entry which is preliminary data.</text>
</comment>
<keyword evidence="2 3" id="KW-0378">Hydrolase</keyword>
<evidence type="ECO:0000313" key="7">
    <source>
        <dbReference type="Proteomes" id="UP000033140"/>
    </source>
</evidence>
<evidence type="ECO:0000256" key="4">
    <source>
        <dbReference type="SAM" id="MobiDB-lite"/>
    </source>
</evidence>
<evidence type="ECO:0000256" key="1">
    <source>
        <dbReference type="ARBA" id="ARBA00005964"/>
    </source>
</evidence>
<gene>
    <name evidence="6" type="ORF">G7K_5339-t1</name>
</gene>
<organism evidence="6 7">
    <name type="scientific">Saitoella complicata (strain BCRC 22490 / CBS 7301 / JCM 7358 / NBRC 10748 / NRRL Y-17804)</name>
    <dbReference type="NCBI Taxonomy" id="698492"/>
    <lineage>
        <taxon>Eukaryota</taxon>
        <taxon>Fungi</taxon>
        <taxon>Dikarya</taxon>
        <taxon>Ascomycota</taxon>
        <taxon>Taphrinomycotina</taxon>
        <taxon>Taphrinomycotina incertae sedis</taxon>
        <taxon>Saitoella</taxon>
    </lineage>
</organism>
<evidence type="ECO:0000256" key="2">
    <source>
        <dbReference type="ARBA" id="ARBA00022801"/>
    </source>
</evidence>
<dbReference type="PANTHER" id="PTHR43142:SF5">
    <property type="entry name" value="CARBOXYLIC ESTER HYDROLASE"/>
    <property type="match status" value="1"/>
</dbReference>
<dbReference type="InterPro" id="IPR029058">
    <property type="entry name" value="AB_hydrolase_fold"/>
</dbReference>
<dbReference type="Pfam" id="PF00135">
    <property type="entry name" value="COesterase"/>
    <property type="match status" value="1"/>
</dbReference>
<reference evidence="6 7" key="2">
    <citation type="journal article" date="2014" name="J. Gen. Appl. Microbiol.">
        <title>The early diverging ascomycetous budding yeast Saitoella complicata has three histone deacetylases belonging to the Clr6, Hos2, and Rpd3 lineages.</title>
        <authorList>
            <person name="Nishida H."/>
            <person name="Matsumoto T."/>
            <person name="Kondo S."/>
            <person name="Hamamoto M."/>
            <person name="Yoshikawa H."/>
        </authorList>
    </citation>
    <scope>NUCLEOTIDE SEQUENCE [LARGE SCALE GENOMIC DNA]</scope>
    <source>
        <strain evidence="6 7">NRRL Y-17804</strain>
    </source>
</reference>
<dbReference type="STRING" id="698492.A0A0E9NNF5"/>
<proteinExistence type="inferred from homology"/>
<dbReference type="EC" id="3.1.1.-" evidence="3"/>
<dbReference type="RefSeq" id="XP_019022174.1">
    <property type="nucleotide sequence ID" value="XM_019172028.1"/>
</dbReference>
<dbReference type="Proteomes" id="UP000033140">
    <property type="component" value="Unassembled WGS sequence"/>
</dbReference>
<dbReference type="OMA" id="ISYNMMS"/>
<reference evidence="6 7" key="3">
    <citation type="journal article" date="2015" name="Genome Announc.">
        <title>Draft Genome Sequence of the Archiascomycetous Yeast Saitoella complicata.</title>
        <authorList>
            <person name="Yamauchi K."/>
            <person name="Kondo S."/>
            <person name="Hamamoto M."/>
            <person name="Takahashi Y."/>
            <person name="Ogura Y."/>
            <person name="Hayashi T."/>
            <person name="Nishida H."/>
        </authorList>
    </citation>
    <scope>NUCLEOTIDE SEQUENCE [LARGE SCALE GENOMIC DNA]</scope>
    <source>
        <strain evidence="6 7">NRRL Y-17804</strain>
    </source>
</reference>
<dbReference type="OrthoDB" id="6846267at2759"/>
<feature type="domain" description="Carboxylesterase type B" evidence="5">
    <location>
        <begin position="4"/>
        <end position="305"/>
    </location>
</feature>
<name>A0A0E9NNF5_SAICN</name>
<dbReference type="PANTHER" id="PTHR43142">
    <property type="entry name" value="CARBOXYLIC ESTER HYDROLASE"/>
    <property type="match status" value="1"/>
</dbReference>
<feature type="region of interest" description="Disordered" evidence="4">
    <location>
        <begin position="49"/>
        <end position="85"/>
    </location>
</feature>
<evidence type="ECO:0000259" key="5">
    <source>
        <dbReference type="Pfam" id="PF00135"/>
    </source>
</evidence>
<dbReference type="GO" id="GO:0016787">
    <property type="term" value="F:hydrolase activity"/>
    <property type="evidence" value="ECO:0007669"/>
    <property type="project" value="UniProtKB-KW"/>
</dbReference>
<dbReference type="PROSITE" id="PS00122">
    <property type="entry name" value="CARBOXYLESTERASE_B_1"/>
    <property type="match status" value="1"/>
</dbReference>
<reference evidence="6 7" key="1">
    <citation type="journal article" date="2011" name="J. Gen. Appl. Microbiol.">
        <title>Draft genome sequencing of the enigmatic yeast Saitoella complicata.</title>
        <authorList>
            <person name="Nishida H."/>
            <person name="Hamamoto M."/>
            <person name="Sugiyama J."/>
        </authorList>
    </citation>
    <scope>NUCLEOTIDE SEQUENCE [LARGE SCALE GENOMIC DNA]</scope>
    <source>
        <strain evidence="6 7">NRRL Y-17804</strain>
    </source>
</reference>
<comment type="similarity">
    <text evidence="1 3">Belongs to the type-B carboxylesterase/lipase family.</text>
</comment>
<dbReference type="Gene3D" id="3.40.50.1820">
    <property type="entry name" value="alpha/beta hydrolase"/>
    <property type="match status" value="1"/>
</dbReference>
<evidence type="ECO:0000256" key="3">
    <source>
        <dbReference type="RuleBase" id="RU361235"/>
    </source>
</evidence>